<evidence type="ECO:0000259" key="13">
    <source>
        <dbReference type="PROSITE" id="PS50002"/>
    </source>
</evidence>
<dbReference type="PANTHER" id="PTHR14167">
    <property type="entry name" value="SH3 DOMAIN-CONTAINING"/>
    <property type="match status" value="1"/>
</dbReference>
<evidence type="ECO:0000256" key="10">
    <source>
        <dbReference type="PROSITE-ProRule" id="PRU00175"/>
    </source>
</evidence>
<dbReference type="Gene3D" id="3.30.40.10">
    <property type="entry name" value="Zinc/RING finger domain, C3HC4 (zinc finger)"/>
    <property type="match status" value="1"/>
</dbReference>
<comment type="similarity">
    <text evidence="2">Belongs to the SH3RF family.</text>
</comment>
<dbReference type="InterPro" id="IPR050384">
    <property type="entry name" value="Endophilin_SH3RF"/>
</dbReference>
<dbReference type="InterPro" id="IPR036028">
    <property type="entry name" value="SH3-like_dom_sf"/>
</dbReference>
<dbReference type="Pfam" id="PF00018">
    <property type="entry name" value="SH3_1"/>
    <property type="match status" value="1"/>
</dbReference>
<keyword evidence="8 12" id="KW-0175">Coiled coil</keyword>
<evidence type="ECO:0000256" key="6">
    <source>
        <dbReference type="ARBA" id="ARBA00022833"/>
    </source>
</evidence>
<evidence type="ECO:0000256" key="5">
    <source>
        <dbReference type="ARBA" id="ARBA00022771"/>
    </source>
</evidence>
<dbReference type="PRINTS" id="PR00452">
    <property type="entry name" value="SH3DOMAIN"/>
</dbReference>
<evidence type="ECO:0000256" key="9">
    <source>
        <dbReference type="ARBA" id="ARBA00023136"/>
    </source>
</evidence>
<accession>A0A146KJ38</accession>
<dbReference type="SMART" id="SM00326">
    <property type="entry name" value="SH3"/>
    <property type="match status" value="2"/>
</dbReference>
<dbReference type="EMBL" id="GDID01000139">
    <property type="protein sequence ID" value="JAP96467.1"/>
    <property type="molecule type" value="Transcribed_RNA"/>
</dbReference>
<feature type="coiled-coil region" evidence="12">
    <location>
        <begin position="204"/>
        <end position="231"/>
    </location>
</feature>
<sequence length="836" mass="97840">HDRSEIYVLINKCKFIPLQFMEILICPGCHELFREPLMLKCGHSLCTPCSIKYFDSVSSQLQCQQCQQFTPTTNPRSLELNYELNTLILKIQNYQKQFKNPVSQEEEDLPFIDLSNLQLITAQEGIQRAARGENVKTVDEAADNLRREVQTQIQKLGMKQIRLDQKLQIIDLLKSNLLESTSSTEADIKKYFQELIDSIKSRENELLLQNKQLYQQKLDQYQNQQEKYQIIKQFIAEIKEFQVQSEKPQRICQMFLKLKAMLFQLENDAFQLEWKSHTKFQGDQLIEKMIQANQFLYQFEDYNQLIQKLRISLDCQPKPIYSLQKERQCDDDSQQAQVFISSIKPEQIGNYLVDCPDGTLDHRAATLSLKIDQLQNIPHECFNGVRLYFEQIQEFFGKLEKDLQQKIQNFDFISQQLKNISFKSDLATAVPVNDYSDGIFKQMSQEFGVLKEFFGNIATDFQNQLIPFVQQNEKSYQVQMNTLFNQFQNEILEYDKKQTVISSLQDDVVALLRKYEFEEEKQLEFVRQNSELKRQQSINVKRAEQNYNQKLTQFQVQLNVFLTFELNTRRKVVQILNNLQQLENNRFQFIQMFVQNQHRIVYKQIQKLIQNQVQTDFQIAQIQNSEIVYQILYSIFKLEPQITQIAPQVFTNFQQNLQQQFQSKLSLLNQTTSEQLKAPYGAVGKATAIYDFEPEEENFEQSLPLKENAEYWIFEFDESGWSVVASVNYPGVKAVAPSNYLKLVYCVNDYKWSGGVLKQCGGNIENVDQQTKKVENVKTEALKALKATFEFQPENSDEISLQEGDKITISEVDGDWIKGINQRSGKVGFFPGSYVE</sequence>
<evidence type="ECO:0000256" key="12">
    <source>
        <dbReference type="SAM" id="Coils"/>
    </source>
</evidence>
<dbReference type="SUPFAM" id="SSF50044">
    <property type="entry name" value="SH3-domain"/>
    <property type="match status" value="2"/>
</dbReference>
<dbReference type="CDD" id="cd16449">
    <property type="entry name" value="RING-HC"/>
    <property type="match status" value="1"/>
</dbReference>
<keyword evidence="3 11" id="KW-0728">SH3 domain</keyword>
<dbReference type="Gene3D" id="2.30.30.40">
    <property type="entry name" value="SH3 Domains"/>
    <property type="match status" value="2"/>
</dbReference>
<dbReference type="SUPFAM" id="SSF57850">
    <property type="entry name" value="RING/U-box"/>
    <property type="match status" value="1"/>
</dbReference>
<keyword evidence="9" id="KW-0472">Membrane</keyword>
<protein>
    <submittedName>
        <fullName evidence="15">SH3 domain-containing protein</fullName>
    </submittedName>
</protein>
<keyword evidence="4" id="KW-0479">Metal-binding</keyword>
<evidence type="ECO:0000256" key="4">
    <source>
        <dbReference type="ARBA" id="ARBA00022723"/>
    </source>
</evidence>
<dbReference type="PANTHER" id="PTHR14167:SF81">
    <property type="entry name" value="ENDOPHILIN-A"/>
    <property type="match status" value="1"/>
</dbReference>
<dbReference type="AlphaFoldDB" id="A0A146KJ38"/>
<feature type="domain" description="RING-type" evidence="14">
    <location>
        <begin position="26"/>
        <end position="67"/>
    </location>
</feature>
<dbReference type="InterPro" id="IPR013083">
    <property type="entry name" value="Znf_RING/FYVE/PHD"/>
</dbReference>
<evidence type="ECO:0000256" key="3">
    <source>
        <dbReference type="ARBA" id="ARBA00022443"/>
    </source>
</evidence>
<evidence type="ECO:0000256" key="2">
    <source>
        <dbReference type="ARBA" id="ARBA00008649"/>
    </source>
</evidence>
<dbReference type="PROSITE" id="PS50089">
    <property type="entry name" value="ZF_RING_2"/>
    <property type="match status" value="1"/>
</dbReference>
<evidence type="ECO:0000313" key="15">
    <source>
        <dbReference type="EMBL" id="JAP96467.1"/>
    </source>
</evidence>
<dbReference type="GO" id="GO:0008270">
    <property type="term" value="F:zinc ion binding"/>
    <property type="evidence" value="ECO:0007669"/>
    <property type="project" value="UniProtKB-KW"/>
</dbReference>
<keyword evidence="6" id="KW-0862">Zinc</keyword>
<name>A0A146KJ38_9EUKA</name>
<keyword evidence="5 10" id="KW-0863">Zinc-finger</keyword>
<reference evidence="15" key="1">
    <citation type="submission" date="2015-07" db="EMBL/GenBank/DDBJ databases">
        <title>Adaptation to a free-living lifestyle via gene acquisitions in the diplomonad Trepomonas sp. PC1.</title>
        <authorList>
            <person name="Xu F."/>
            <person name="Jerlstrom-Hultqvist J."/>
            <person name="Kolisko M."/>
            <person name="Simpson A.G.B."/>
            <person name="Roger A.J."/>
            <person name="Svard S.G."/>
            <person name="Andersson J.O."/>
        </authorList>
    </citation>
    <scope>NUCLEOTIDE SEQUENCE</scope>
    <source>
        <strain evidence="15">PC1</strain>
    </source>
</reference>
<proteinExistence type="inferred from homology"/>
<feature type="non-terminal residue" evidence="15">
    <location>
        <position position="1"/>
    </location>
</feature>
<evidence type="ECO:0000256" key="1">
    <source>
        <dbReference type="ARBA" id="ARBA00004170"/>
    </source>
</evidence>
<evidence type="ECO:0000256" key="7">
    <source>
        <dbReference type="ARBA" id="ARBA00022843"/>
    </source>
</evidence>
<comment type="subcellular location">
    <subcellularLocation>
        <location evidence="1">Membrane</location>
        <topology evidence="1">Peripheral membrane protein</topology>
    </subcellularLocation>
</comment>
<feature type="domain" description="SH3" evidence="13">
    <location>
        <begin position="681"/>
        <end position="746"/>
    </location>
</feature>
<keyword evidence="7" id="KW-0832">Ubl conjugation</keyword>
<dbReference type="Pfam" id="PF00097">
    <property type="entry name" value="zf-C3HC4"/>
    <property type="match status" value="1"/>
</dbReference>
<feature type="domain" description="SH3" evidence="13">
    <location>
        <begin position="780"/>
        <end position="836"/>
    </location>
</feature>
<dbReference type="InterPro" id="IPR001452">
    <property type="entry name" value="SH3_domain"/>
</dbReference>
<evidence type="ECO:0000259" key="14">
    <source>
        <dbReference type="PROSITE" id="PS50089"/>
    </source>
</evidence>
<gene>
    <name evidence="15" type="ORF">TPC1_10189</name>
</gene>
<dbReference type="InterPro" id="IPR018957">
    <property type="entry name" value="Znf_C3HC4_RING-type"/>
</dbReference>
<evidence type="ECO:0000256" key="8">
    <source>
        <dbReference type="ARBA" id="ARBA00023054"/>
    </source>
</evidence>
<dbReference type="InterPro" id="IPR001841">
    <property type="entry name" value="Znf_RING"/>
</dbReference>
<dbReference type="PROSITE" id="PS50002">
    <property type="entry name" value="SH3"/>
    <property type="match status" value="2"/>
</dbReference>
<evidence type="ECO:0000256" key="11">
    <source>
        <dbReference type="PROSITE-ProRule" id="PRU00192"/>
    </source>
</evidence>
<organism evidence="15">
    <name type="scientific">Trepomonas sp. PC1</name>
    <dbReference type="NCBI Taxonomy" id="1076344"/>
    <lineage>
        <taxon>Eukaryota</taxon>
        <taxon>Metamonada</taxon>
        <taxon>Diplomonadida</taxon>
        <taxon>Hexamitidae</taxon>
        <taxon>Hexamitinae</taxon>
        <taxon>Trepomonas</taxon>
    </lineage>
</organism>